<dbReference type="RefSeq" id="WP_077863989.1">
    <property type="nucleotide sequence ID" value="NZ_LZYZ01000001.1"/>
</dbReference>
<name>A0A1S8NIE2_CLOSA</name>
<dbReference type="GO" id="GO:0016757">
    <property type="term" value="F:glycosyltransferase activity"/>
    <property type="evidence" value="ECO:0007669"/>
    <property type="project" value="UniProtKB-KW"/>
</dbReference>
<dbReference type="AlphaFoldDB" id="A0A1S8NIE2"/>
<comment type="similarity">
    <text evidence="2">Belongs to the glycosyltransferase 2 family.</text>
</comment>
<gene>
    <name evidence="7" type="ORF">CLOSAC_05260</name>
</gene>
<dbReference type="SMART" id="SM00028">
    <property type="entry name" value="TPR"/>
    <property type="match status" value="1"/>
</dbReference>
<organism evidence="7 8">
    <name type="scientific">Clostridium saccharobutylicum</name>
    <dbReference type="NCBI Taxonomy" id="169679"/>
    <lineage>
        <taxon>Bacteria</taxon>
        <taxon>Bacillati</taxon>
        <taxon>Bacillota</taxon>
        <taxon>Clostridia</taxon>
        <taxon>Eubacteriales</taxon>
        <taxon>Clostridiaceae</taxon>
        <taxon>Clostridium</taxon>
    </lineage>
</organism>
<sequence length="621" mass="72261">MNIIEEITDYIENNKIEEALELILKNEEALSDNYKFWNLKGILCIKIKEYKTAINCFDEALKINKNNIDLLYNLAYTYELKKDYCNSNRIYKDILLKVNDEELKNEINECLNRIKRNIELEECEIIIKNTDNKVASEFGDNVYNARSNTAESMLDDEKPLVSVMVQAYNNLEKYTKTCVECILKYTTDVNYELILVDNGSTDGTFEYFKTVNHPRKKIIRVTKNIGAGYGGYQGYLNYSSKYFVAIANDIYVTKNWLSNMVKCAMSSDKIGMINPCLDNVSNLQSVDLGYKDFDDMQQKAEEYNISDPKKWEERLRLITLGTLFKKECLDTVGFMDYGFFHDFGDDDITFRIRRAGYKTILCKDTFICHAGKITDKGAEISEQSLRKGKEIFRNKYYGIDAWNDVNYEPIMMQYIQETKRFNKESIIKVIGIDVACGAPILEVKNKLRNKGLFNTRLSAFSTEAKYWLDLKTICDDAVEVDRIDFLTEHFYGQKFDYIVMGKPINEYGNPYKLVTQVLNLLSDDGQLLVKLKNTYDIITLLKIMNITLNMNQQNLYNVLVDEFNEYLKTKGYFIKDAYIELHEVGESLKKDIKNLISFKTDNDYNKALVNNYVLNIVKNKK</sequence>
<keyword evidence="4 7" id="KW-0808">Transferase</keyword>
<dbReference type="Gene3D" id="3.90.550.10">
    <property type="entry name" value="Spore Coat Polysaccharide Biosynthesis Protein SpsA, Chain A"/>
    <property type="match status" value="1"/>
</dbReference>
<dbReference type="Pfam" id="PF13414">
    <property type="entry name" value="TPR_11"/>
    <property type="match status" value="1"/>
</dbReference>
<reference evidence="7 8" key="1">
    <citation type="submission" date="2016-05" db="EMBL/GenBank/DDBJ databases">
        <title>Microbial solvent formation.</title>
        <authorList>
            <person name="Poehlein A."/>
            <person name="Montoya Solano J.D."/>
            <person name="Flitsch S."/>
            <person name="Krabben P."/>
            <person name="Duerre P."/>
            <person name="Daniel R."/>
        </authorList>
    </citation>
    <scope>NUCLEOTIDE SEQUENCE [LARGE SCALE GENOMIC DNA]</scope>
    <source>
        <strain evidence="7 8">L1-8</strain>
    </source>
</reference>
<accession>A0A1S8NIE2</accession>
<dbReference type="InterPro" id="IPR019734">
    <property type="entry name" value="TPR_rpt"/>
</dbReference>
<dbReference type="InterPro" id="IPR001173">
    <property type="entry name" value="Glyco_trans_2-like"/>
</dbReference>
<feature type="domain" description="Glycosyltransferase 2-like" evidence="6">
    <location>
        <begin position="162"/>
        <end position="264"/>
    </location>
</feature>
<dbReference type="PANTHER" id="PTHR43179:SF12">
    <property type="entry name" value="GALACTOFURANOSYLTRANSFERASE GLFT2"/>
    <property type="match status" value="1"/>
</dbReference>
<protein>
    <submittedName>
        <fullName evidence="7">N-glycosyltransferase</fullName>
    </submittedName>
</protein>
<dbReference type="EMBL" id="LZYZ01000001">
    <property type="protein sequence ID" value="OOM16255.1"/>
    <property type="molecule type" value="Genomic_DNA"/>
</dbReference>
<dbReference type="Gene3D" id="1.25.40.10">
    <property type="entry name" value="Tetratricopeptide repeat domain"/>
    <property type="match status" value="1"/>
</dbReference>
<dbReference type="SUPFAM" id="SSF53335">
    <property type="entry name" value="S-adenosyl-L-methionine-dependent methyltransferases"/>
    <property type="match status" value="1"/>
</dbReference>
<evidence type="ECO:0000313" key="8">
    <source>
        <dbReference type="Proteomes" id="UP000191154"/>
    </source>
</evidence>
<evidence type="ECO:0000256" key="4">
    <source>
        <dbReference type="ARBA" id="ARBA00022679"/>
    </source>
</evidence>
<proteinExistence type="inferred from homology"/>
<dbReference type="Pfam" id="PF00535">
    <property type="entry name" value="Glycos_transf_2"/>
    <property type="match status" value="1"/>
</dbReference>
<dbReference type="PROSITE" id="PS50005">
    <property type="entry name" value="TPR"/>
    <property type="match status" value="1"/>
</dbReference>
<dbReference type="PANTHER" id="PTHR43179">
    <property type="entry name" value="RHAMNOSYLTRANSFERASE WBBL"/>
    <property type="match status" value="1"/>
</dbReference>
<feature type="repeat" description="TPR" evidence="5">
    <location>
        <begin position="34"/>
        <end position="67"/>
    </location>
</feature>
<comment type="caution">
    <text evidence="7">The sequence shown here is derived from an EMBL/GenBank/DDBJ whole genome shotgun (WGS) entry which is preliminary data.</text>
</comment>
<dbReference type="SUPFAM" id="SSF48452">
    <property type="entry name" value="TPR-like"/>
    <property type="match status" value="1"/>
</dbReference>
<evidence type="ECO:0000256" key="2">
    <source>
        <dbReference type="ARBA" id="ARBA00006739"/>
    </source>
</evidence>
<dbReference type="Proteomes" id="UP000191154">
    <property type="component" value="Unassembled WGS sequence"/>
</dbReference>
<keyword evidence="3" id="KW-0328">Glycosyltransferase</keyword>
<comment type="pathway">
    <text evidence="1">Cell wall biogenesis; cell wall polysaccharide biosynthesis.</text>
</comment>
<evidence type="ECO:0000256" key="3">
    <source>
        <dbReference type="ARBA" id="ARBA00022676"/>
    </source>
</evidence>
<evidence type="ECO:0000256" key="1">
    <source>
        <dbReference type="ARBA" id="ARBA00004776"/>
    </source>
</evidence>
<keyword evidence="5" id="KW-0802">TPR repeat</keyword>
<dbReference type="SUPFAM" id="SSF53448">
    <property type="entry name" value="Nucleotide-diphospho-sugar transferases"/>
    <property type="match status" value="1"/>
</dbReference>
<dbReference type="InterPro" id="IPR029044">
    <property type="entry name" value="Nucleotide-diphossugar_trans"/>
</dbReference>
<evidence type="ECO:0000313" key="7">
    <source>
        <dbReference type="EMBL" id="OOM16255.1"/>
    </source>
</evidence>
<evidence type="ECO:0000259" key="6">
    <source>
        <dbReference type="Pfam" id="PF00535"/>
    </source>
</evidence>
<evidence type="ECO:0000256" key="5">
    <source>
        <dbReference type="PROSITE-ProRule" id="PRU00339"/>
    </source>
</evidence>
<dbReference type="InterPro" id="IPR029063">
    <property type="entry name" value="SAM-dependent_MTases_sf"/>
</dbReference>
<dbReference type="InterPro" id="IPR011990">
    <property type="entry name" value="TPR-like_helical_dom_sf"/>
</dbReference>